<comment type="caution">
    <text evidence="2">The sequence shown here is derived from an EMBL/GenBank/DDBJ whole genome shotgun (WGS) entry which is preliminary data.</text>
</comment>
<gene>
    <name evidence="2" type="ORF">GCM10007414_14660</name>
</gene>
<organism evidence="2 3">
    <name type="scientific">Agarivorans gilvus</name>
    <dbReference type="NCBI Taxonomy" id="680279"/>
    <lineage>
        <taxon>Bacteria</taxon>
        <taxon>Pseudomonadati</taxon>
        <taxon>Pseudomonadota</taxon>
        <taxon>Gammaproteobacteria</taxon>
        <taxon>Alteromonadales</taxon>
        <taxon>Alteromonadaceae</taxon>
        <taxon>Agarivorans</taxon>
    </lineage>
</organism>
<dbReference type="Proteomes" id="UP000651977">
    <property type="component" value="Unassembled WGS sequence"/>
</dbReference>
<name>A0ABQ1HZP1_9ALTE</name>
<feature type="domain" description="YjiS-like" evidence="1">
    <location>
        <begin position="14"/>
        <end position="49"/>
    </location>
</feature>
<evidence type="ECO:0000259" key="1">
    <source>
        <dbReference type="Pfam" id="PF06568"/>
    </source>
</evidence>
<evidence type="ECO:0000313" key="2">
    <source>
        <dbReference type="EMBL" id="GGB02398.1"/>
    </source>
</evidence>
<dbReference type="Pfam" id="PF06568">
    <property type="entry name" value="YjiS-like"/>
    <property type="match status" value="1"/>
</dbReference>
<proteinExistence type="predicted"/>
<protein>
    <recommendedName>
        <fullName evidence="1">YjiS-like domain-containing protein</fullName>
    </recommendedName>
</protein>
<dbReference type="EMBL" id="BMDY01000007">
    <property type="protein sequence ID" value="GGB02398.1"/>
    <property type="molecule type" value="Genomic_DNA"/>
</dbReference>
<keyword evidence="3" id="KW-1185">Reference proteome</keyword>
<dbReference type="InterPro" id="IPR009506">
    <property type="entry name" value="YjiS-like"/>
</dbReference>
<evidence type="ECO:0000313" key="3">
    <source>
        <dbReference type="Proteomes" id="UP000651977"/>
    </source>
</evidence>
<dbReference type="RefSeq" id="WP_055734438.1">
    <property type="nucleotide sequence ID" value="NZ_BMDY01000007.1"/>
</dbReference>
<reference evidence="3" key="1">
    <citation type="journal article" date="2019" name="Int. J. Syst. Evol. Microbiol.">
        <title>The Global Catalogue of Microorganisms (GCM) 10K type strain sequencing project: providing services to taxonomists for standard genome sequencing and annotation.</title>
        <authorList>
            <consortium name="The Broad Institute Genomics Platform"/>
            <consortium name="The Broad Institute Genome Sequencing Center for Infectious Disease"/>
            <person name="Wu L."/>
            <person name="Ma J."/>
        </authorList>
    </citation>
    <scope>NUCLEOTIDE SEQUENCE [LARGE SCALE GENOMIC DNA]</scope>
    <source>
        <strain evidence="3">CGMCC 1.10131</strain>
    </source>
</reference>
<sequence>MLIASQVATVITRLHAKVAEYRALSRSRRALRYLSDATLRDIGVTRQQAMAQASLPFWRKSQPAQQVVKAKPKAKQSQTLEVSK</sequence>
<accession>A0ABQ1HZP1</accession>